<feature type="transmembrane region" description="Helical" evidence="7">
    <location>
        <begin position="231"/>
        <end position="252"/>
    </location>
</feature>
<dbReference type="PANTHER" id="PTHR23513">
    <property type="entry name" value="INTEGRAL MEMBRANE EFFLUX PROTEIN-RELATED"/>
    <property type="match status" value="1"/>
</dbReference>
<feature type="transmembrane region" description="Helical" evidence="7">
    <location>
        <begin position="372"/>
        <end position="398"/>
    </location>
</feature>
<evidence type="ECO:0000256" key="6">
    <source>
        <dbReference type="ARBA" id="ARBA00023136"/>
    </source>
</evidence>
<feature type="transmembrane region" description="Helical" evidence="7">
    <location>
        <begin position="183"/>
        <end position="200"/>
    </location>
</feature>
<proteinExistence type="predicted"/>
<evidence type="ECO:0000256" key="7">
    <source>
        <dbReference type="SAM" id="Phobius"/>
    </source>
</evidence>
<dbReference type="CDD" id="cd06173">
    <property type="entry name" value="MFS_MefA_like"/>
    <property type="match status" value="1"/>
</dbReference>
<evidence type="ECO:0000256" key="4">
    <source>
        <dbReference type="ARBA" id="ARBA00022692"/>
    </source>
</evidence>
<dbReference type="InterPro" id="IPR010290">
    <property type="entry name" value="TM_effector"/>
</dbReference>
<dbReference type="Proteomes" id="UP000198688">
    <property type="component" value="Chromosome I"/>
</dbReference>
<evidence type="ECO:0000313" key="8">
    <source>
        <dbReference type="EMBL" id="SDT51995.1"/>
    </source>
</evidence>
<protein>
    <submittedName>
        <fullName evidence="8">Predicted arabinose efflux permease, MFS family</fullName>
    </submittedName>
</protein>
<dbReference type="PANTHER" id="PTHR23513:SF9">
    <property type="entry name" value="ENTEROBACTIN EXPORTER ENTS"/>
    <property type="match status" value="1"/>
</dbReference>
<feature type="transmembrane region" description="Helical" evidence="7">
    <location>
        <begin position="58"/>
        <end position="79"/>
    </location>
</feature>
<keyword evidence="2" id="KW-0813">Transport</keyword>
<dbReference type="SUPFAM" id="SSF103473">
    <property type="entry name" value="MFS general substrate transporter"/>
    <property type="match status" value="1"/>
</dbReference>
<dbReference type="EMBL" id="LT629758">
    <property type="protein sequence ID" value="SDT51995.1"/>
    <property type="molecule type" value="Genomic_DNA"/>
</dbReference>
<dbReference type="STRING" id="113562.SAMN04489716_4261"/>
<keyword evidence="3" id="KW-1003">Cell membrane</keyword>
<gene>
    <name evidence="8" type="ORF">SAMN04489716_4261</name>
</gene>
<feature type="transmembrane region" description="Helical" evidence="7">
    <location>
        <begin position="29"/>
        <end position="52"/>
    </location>
</feature>
<dbReference type="InterPro" id="IPR036259">
    <property type="entry name" value="MFS_trans_sf"/>
</dbReference>
<dbReference type="Gene3D" id="1.20.1250.20">
    <property type="entry name" value="MFS general substrate transporter like domains"/>
    <property type="match status" value="1"/>
</dbReference>
<dbReference type="GO" id="GO:0005886">
    <property type="term" value="C:plasma membrane"/>
    <property type="evidence" value="ECO:0007669"/>
    <property type="project" value="UniProtKB-SubCell"/>
</dbReference>
<keyword evidence="4 7" id="KW-0812">Transmembrane</keyword>
<keyword evidence="9" id="KW-1185">Reference proteome</keyword>
<comment type="subcellular location">
    <subcellularLocation>
        <location evidence="1">Cell inner membrane</location>
        <topology evidence="1">Multi-pass membrane protein</topology>
    </subcellularLocation>
</comment>
<sequence length="410" mass="41928">MAHRRPRVAMNRALIDIGPLRASPDFRRLWFGQLLSGLGGQMAVVAVLYQVWDSTRSTIWTGAAGLAQALPIIVFGLFAGALVDRVDRRRFYLVAKAGQAVCAVLLTVQAFAGGPPLLVLALVAIQSCFVAGGGPAARTFLSRLLPADRLAAGLALNRISFQGSMLLGPALGGLIIAEFGTGGGFLIHAVTFAVALWVAVRLPPMPASPQPGLRGVTAGLRFIKTNAPVRGALLTDLAATVLAMPISLFPLVNAERFGDDPRTLGLFLTAIAVGGVIASALSGTFTRLSPGPVMFAGSLTWGVSLALFGLTPNAWAALALLAVAGAADTVAVVSRSTVIQTHTPDSFLGRAAAAEQIVGQAGPDVGNMRGGLVAAGSSTTLALVSGGLLCVAAVAAIAARTPELRHRAAA</sequence>
<dbReference type="Pfam" id="PF05977">
    <property type="entry name" value="MFS_3"/>
    <property type="match status" value="1"/>
</dbReference>
<evidence type="ECO:0000256" key="3">
    <source>
        <dbReference type="ARBA" id="ARBA00022475"/>
    </source>
</evidence>
<reference evidence="8 9" key="1">
    <citation type="submission" date="2016-10" db="EMBL/GenBank/DDBJ databases">
        <authorList>
            <person name="de Groot N.N."/>
        </authorList>
    </citation>
    <scope>NUCLEOTIDE SEQUENCE [LARGE SCALE GENOMIC DNA]</scope>
    <source>
        <strain evidence="8 9">DSM 43941</strain>
    </source>
</reference>
<evidence type="ECO:0000313" key="9">
    <source>
        <dbReference type="Proteomes" id="UP000198688"/>
    </source>
</evidence>
<keyword evidence="5 7" id="KW-1133">Transmembrane helix</keyword>
<organism evidence="8 9">
    <name type="scientific">Actinoplanes derwentensis</name>
    <dbReference type="NCBI Taxonomy" id="113562"/>
    <lineage>
        <taxon>Bacteria</taxon>
        <taxon>Bacillati</taxon>
        <taxon>Actinomycetota</taxon>
        <taxon>Actinomycetes</taxon>
        <taxon>Micromonosporales</taxon>
        <taxon>Micromonosporaceae</taxon>
        <taxon>Actinoplanes</taxon>
    </lineage>
</organism>
<dbReference type="RefSeq" id="WP_197686317.1">
    <property type="nucleotide sequence ID" value="NZ_BOMJ01000046.1"/>
</dbReference>
<feature type="transmembrane region" description="Helical" evidence="7">
    <location>
        <begin position="264"/>
        <end position="281"/>
    </location>
</feature>
<dbReference type="AlphaFoldDB" id="A0A1H2B138"/>
<keyword evidence="6 7" id="KW-0472">Membrane</keyword>
<name>A0A1H2B138_9ACTN</name>
<evidence type="ECO:0000256" key="1">
    <source>
        <dbReference type="ARBA" id="ARBA00004429"/>
    </source>
</evidence>
<evidence type="ECO:0000256" key="2">
    <source>
        <dbReference type="ARBA" id="ARBA00022448"/>
    </source>
</evidence>
<accession>A0A1H2B138</accession>
<evidence type="ECO:0000256" key="5">
    <source>
        <dbReference type="ARBA" id="ARBA00022989"/>
    </source>
</evidence>